<accession>A0ABT9H117</accession>
<keyword evidence="4" id="KW-1185">Reference proteome</keyword>
<feature type="domain" description="GGDEF" evidence="2">
    <location>
        <begin position="364"/>
        <end position="495"/>
    </location>
</feature>
<dbReference type="Pfam" id="PF00563">
    <property type="entry name" value="EAL"/>
    <property type="match status" value="1"/>
</dbReference>
<dbReference type="InterPro" id="IPR035919">
    <property type="entry name" value="EAL_sf"/>
</dbReference>
<dbReference type="InterPro" id="IPR001633">
    <property type="entry name" value="EAL_dom"/>
</dbReference>
<dbReference type="PROSITE" id="PS50883">
    <property type="entry name" value="EAL"/>
    <property type="match status" value="1"/>
</dbReference>
<dbReference type="EMBL" id="JAUZVZ010000018">
    <property type="protein sequence ID" value="MDP4537012.1"/>
    <property type="molecule type" value="Genomic_DNA"/>
</dbReference>
<protein>
    <submittedName>
        <fullName evidence="3">EAL domain-containing protein</fullName>
    </submittedName>
</protein>
<dbReference type="Gene3D" id="3.20.20.450">
    <property type="entry name" value="EAL domain"/>
    <property type="match status" value="1"/>
</dbReference>
<name>A0ABT9H117_9GAMM</name>
<dbReference type="PROSITE" id="PS50887">
    <property type="entry name" value="GGDEF"/>
    <property type="match status" value="1"/>
</dbReference>
<dbReference type="PANTHER" id="PTHR44757">
    <property type="entry name" value="DIGUANYLATE CYCLASE DGCP"/>
    <property type="match status" value="1"/>
</dbReference>
<evidence type="ECO:0000313" key="3">
    <source>
        <dbReference type="EMBL" id="MDP4537012.1"/>
    </source>
</evidence>
<dbReference type="InterPro" id="IPR029787">
    <property type="entry name" value="Nucleotide_cyclase"/>
</dbReference>
<sequence>MAKLRQNIWFLFALLFLGSSVLLLFFLHQRWQLVVQEHSQLQQTQVQQLSSSVQSLLSVQQVLADLYHDQLVQLVQAESLDMTRGTSLLDHLMQNNRYATAYAVSQLDGNILLVSSNRTTAELGNLRQLNPELFDRALQSKRLVLGQTYYIPSMDMWTIPVRNVLHTIDDQPIAMMALGVSLKQDLNAFVSPLLLPKDNHLALIRQQDGFYQFIAGSGSAIAQRYEAPVALSVLQELQYQLKHSTNLSLQQLRQTEDIHSVVLSTSSGKVQAVLRYLPEYQLWAVSKLHTRVIQQAFWRDIWRYLAVFVLSQLLLFLLVRTIAQAERSRRVELLFEATHDQLTGLPNRNYIRQYRSKLLGEKAKGCYLLFLDLDNFKTINDSFGHELGDAVLREVARRIQEQASSANSIVRHGGDEFLIFQPGRSEQEAVQLANQLIEHLSSPYLVNKLHFVLGASIGIAHYPSHVHQLDDLIRAADVAMYEAKKTKNNVFLYSKQLDEQYQRRFSIEQRLRTAIEQQHLFMVYQPQLDANNQLYGVEALVRWQDPADGFIPPDQFIPVAEKSGQMPLLGQFIMQQAFTEIRTMQQQLGQSFQLSLNISVRQLLQADFLTQLSQHIQQSGLSATQLTIELTESILIEDHEHICQLLNNIKQLGCKISMDDFGTGYSSLSMLRTLPVDELKIDKSFVDCIQDDETCRNMTASIIAIGQRMKLITIAEGVEHDYERDLLVQMGCQHFQGYFFAKPMPASALKSYLESLPISQ</sequence>
<organism evidence="3 4">
    <name type="scientific">Alkalimonas collagenimarina</name>
    <dbReference type="NCBI Taxonomy" id="400390"/>
    <lineage>
        <taxon>Bacteria</taxon>
        <taxon>Pseudomonadati</taxon>
        <taxon>Pseudomonadota</taxon>
        <taxon>Gammaproteobacteria</taxon>
        <taxon>Alkalimonas</taxon>
    </lineage>
</organism>
<evidence type="ECO:0000313" key="4">
    <source>
        <dbReference type="Proteomes" id="UP001231616"/>
    </source>
</evidence>
<dbReference type="InterPro" id="IPR052155">
    <property type="entry name" value="Biofilm_reg_signaling"/>
</dbReference>
<dbReference type="Proteomes" id="UP001231616">
    <property type="component" value="Unassembled WGS sequence"/>
</dbReference>
<evidence type="ECO:0000259" key="2">
    <source>
        <dbReference type="PROSITE" id="PS50887"/>
    </source>
</evidence>
<reference evidence="3 4" key="1">
    <citation type="submission" date="2023-08" db="EMBL/GenBank/DDBJ databases">
        <authorList>
            <person name="Joshi A."/>
            <person name="Thite S."/>
        </authorList>
    </citation>
    <scope>NUCLEOTIDE SEQUENCE [LARGE SCALE GENOMIC DNA]</scope>
    <source>
        <strain evidence="3 4">AC40</strain>
    </source>
</reference>
<feature type="domain" description="EAL" evidence="1">
    <location>
        <begin position="504"/>
        <end position="757"/>
    </location>
</feature>
<dbReference type="SMART" id="SM00267">
    <property type="entry name" value="GGDEF"/>
    <property type="match status" value="1"/>
</dbReference>
<proteinExistence type="predicted"/>
<dbReference type="Gene3D" id="3.30.70.270">
    <property type="match status" value="1"/>
</dbReference>
<dbReference type="SMART" id="SM00052">
    <property type="entry name" value="EAL"/>
    <property type="match status" value="1"/>
</dbReference>
<dbReference type="CDD" id="cd01949">
    <property type="entry name" value="GGDEF"/>
    <property type="match status" value="1"/>
</dbReference>
<dbReference type="SUPFAM" id="SSF141868">
    <property type="entry name" value="EAL domain-like"/>
    <property type="match status" value="1"/>
</dbReference>
<dbReference type="Pfam" id="PF00990">
    <property type="entry name" value="GGDEF"/>
    <property type="match status" value="1"/>
</dbReference>
<dbReference type="CDD" id="cd01948">
    <property type="entry name" value="EAL"/>
    <property type="match status" value="1"/>
</dbReference>
<dbReference type="InterPro" id="IPR000160">
    <property type="entry name" value="GGDEF_dom"/>
</dbReference>
<dbReference type="PANTHER" id="PTHR44757:SF2">
    <property type="entry name" value="BIOFILM ARCHITECTURE MAINTENANCE PROTEIN MBAA"/>
    <property type="match status" value="1"/>
</dbReference>
<gene>
    <name evidence="3" type="ORF">Q3O60_12490</name>
</gene>
<dbReference type="SUPFAM" id="SSF55073">
    <property type="entry name" value="Nucleotide cyclase"/>
    <property type="match status" value="1"/>
</dbReference>
<comment type="caution">
    <text evidence="3">The sequence shown here is derived from an EMBL/GenBank/DDBJ whole genome shotgun (WGS) entry which is preliminary data.</text>
</comment>
<dbReference type="NCBIfam" id="TIGR00254">
    <property type="entry name" value="GGDEF"/>
    <property type="match status" value="1"/>
</dbReference>
<dbReference type="InterPro" id="IPR043128">
    <property type="entry name" value="Rev_trsase/Diguanyl_cyclase"/>
</dbReference>
<dbReference type="CDD" id="cd18773">
    <property type="entry name" value="PDC1_HK_sensor"/>
    <property type="match status" value="1"/>
</dbReference>
<dbReference type="RefSeq" id="WP_305894276.1">
    <property type="nucleotide sequence ID" value="NZ_JAUZVZ010000018.1"/>
</dbReference>
<evidence type="ECO:0000259" key="1">
    <source>
        <dbReference type="PROSITE" id="PS50883"/>
    </source>
</evidence>